<sequence>MDMTTNTTPADIGTPFEGGFFAGRFRIGTDEFALIVAPKAEGETTGKWGEYGADIEGARSCFDGKANTQAMTEAGSDLAKWALGLTIGGFADWYLPSRDELEMCYRYLKPTTDENYCSFRDGDNASSVPPGFPYTEQSPAQTAVEAFQDGQPEAFDARWYWASTQFSPDLAWVQVFNDGYQGSYHEFNEFRARAVRKIRISN</sequence>
<organism evidence="2 3">
    <name type="scientific">Chromobacterium fluminis</name>
    <dbReference type="NCBI Taxonomy" id="3044269"/>
    <lineage>
        <taxon>Bacteria</taxon>
        <taxon>Pseudomonadati</taxon>
        <taxon>Pseudomonadota</taxon>
        <taxon>Betaproteobacteria</taxon>
        <taxon>Neisseriales</taxon>
        <taxon>Chromobacteriaceae</taxon>
        <taxon>Chromobacterium</taxon>
    </lineage>
</organism>
<dbReference type="Pfam" id="PF07603">
    <property type="entry name" value="Lcl_C"/>
    <property type="match status" value="1"/>
</dbReference>
<proteinExistence type="predicted"/>
<dbReference type="RefSeq" id="WP_166454043.1">
    <property type="nucleotide sequence ID" value="NZ_JAAOMA010000059.1"/>
</dbReference>
<feature type="domain" description="Lcl C-terminal" evidence="1">
    <location>
        <begin position="76"/>
        <end position="196"/>
    </location>
</feature>
<name>A0ABX0LG47_9NEIS</name>
<evidence type="ECO:0000313" key="3">
    <source>
        <dbReference type="Proteomes" id="UP001515641"/>
    </source>
</evidence>
<evidence type="ECO:0000313" key="2">
    <source>
        <dbReference type="EMBL" id="NHR08381.1"/>
    </source>
</evidence>
<comment type="caution">
    <text evidence="2">The sequence shown here is derived from an EMBL/GenBank/DDBJ whole genome shotgun (WGS) entry which is preliminary data.</text>
</comment>
<dbReference type="Proteomes" id="UP001515641">
    <property type="component" value="Unassembled WGS sequence"/>
</dbReference>
<accession>A0ABX0LG47</accession>
<gene>
    <name evidence="2" type="ORF">HA052_24625</name>
</gene>
<dbReference type="InterPro" id="IPR011460">
    <property type="entry name" value="Lcl_C"/>
</dbReference>
<keyword evidence="3" id="KW-1185">Reference proteome</keyword>
<reference evidence="2 3" key="1">
    <citation type="submission" date="2020-03" db="EMBL/GenBank/DDBJ databases">
        <title>Draft genome sequence of environmentally isolated cultures.</title>
        <authorList>
            <person name="Wilson H.S."/>
            <person name="De Leon M.E."/>
        </authorList>
    </citation>
    <scope>NUCLEOTIDE SEQUENCE [LARGE SCALE GENOMIC DNA]</scope>
    <source>
        <strain evidence="2 3">HSC-31F16</strain>
    </source>
</reference>
<evidence type="ECO:0000259" key="1">
    <source>
        <dbReference type="Pfam" id="PF07603"/>
    </source>
</evidence>
<protein>
    <submittedName>
        <fullName evidence="2">DUF1566 domain-containing protein</fullName>
    </submittedName>
</protein>
<dbReference type="EMBL" id="JAAOMA010000059">
    <property type="protein sequence ID" value="NHR08381.1"/>
    <property type="molecule type" value="Genomic_DNA"/>
</dbReference>